<gene>
    <name evidence="2" type="ORF">OSTQU699_LOCUS5436</name>
</gene>
<feature type="compositionally biased region" description="Basic residues" evidence="1">
    <location>
        <begin position="20"/>
        <end position="30"/>
    </location>
</feature>
<evidence type="ECO:0000256" key="1">
    <source>
        <dbReference type="SAM" id="MobiDB-lite"/>
    </source>
</evidence>
<sequence>MMDVDVEQSPSVASQDRTKLAKKLGQKRKPGVPESSPSMPPPPSRPNVKKVRTDQVGEAPKAVEKKPVPPTEDQAKQQAVGTVGKKSSSGHEHVHNPFVAPVADFLRQHGSVPLTELAQEFKKLIKSKDDRDKFIQGVRKVAVSSADPKDPSNKILRLKT</sequence>
<dbReference type="EMBL" id="CAJHUC010001171">
    <property type="protein sequence ID" value="CAD7700077.1"/>
    <property type="molecule type" value="Genomic_DNA"/>
</dbReference>
<evidence type="ECO:0000313" key="2">
    <source>
        <dbReference type="EMBL" id="CAD7700077.1"/>
    </source>
</evidence>
<reference evidence="2" key="1">
    <citation type="submission" date="2020-12" db="EMBL/GenBank/DDBJ databases">
        <authorList>
            <person name="Iha C."/>
        </authorList>
    </citation>
    <scope>NUCLEOTIDE SEQUENCE</scope>
</reference>
<feature type="compositionally biased region" description="Basic and acidic residues" evidence="1">
    <location>
        <begin position="51"/>
        <end position="67"/>
    </location>
</feature>
<feature type="region of interest" description="Disordered" evidence="1">
    <location>
        <begin position="1"/>
        <end position="95"/>
    </location>
</feature>
<keyword evidence="3" id="KW-1185">Reference proteome</keyword>
<proteinExistence type="predicted"/>
<dbReference type="AlphaFoldDB" id="A0A8S1IYE2"/>
<comment type="caution">
    <text evidence="2">The sequence shown here is derived from an EMBL/GenBank/DDBJ whole genome shotgun (WGS) entry which is preliminary data.</text>
</comment>
<evidence type="ECO:0000313" key="3">
    <source>
        <dbReference type="Proteomes" id="UP000708148"/>
    </source>
</evidence>
<organism evidence="2 3">
    <name type="scientific">Ostreobium quekettii</name>
    <dbReference type="NCBI Taxonomy" id="121088"/>
    <lineage>
        <taxon>Eukaryota</taxon>
        <taxon>Viridiplantae</taxon>
        <taxon>Chlorophyta</taxon>
        <taxon>core chlorophytes</taxon>
        <taxon>Ulvophyceae</taxon>
        <taxon>TCBD clade</taxon>
        <taxon>Bryopsidales</taxon>
        <taxon>Ostreobineae</taxon>
        <taxon>Ostreobiaceae</taxon>
        <taxon>Ostreobium</taxon>
    </lineage>
</organism>
<name>A0A8S1IYE2_9CHLO</name>
<accession>A0A8S1IYE2</accession>
<dbReference type="Proteomes" id="UP000708148">
    <property type="component" value="Unassembled WGS sequence"/>
</dbReference>
<protein>
    <submittedName>
        <fullName evidence="2">Uncharacterized protein</fullName>
    </submittedName>
</protein>